<dbReference type="Gene3D" id="1.10.10.60">
    <property type="entry name" value="Homeodomain-like"/>
    <property type="match status" value="2"/>
</dbReference>
<keyword evidence="1" id="KW-0805">Transcription regulation</keyword>
<feature type="region of interest" description="Disordered" evidence="4">
    <location>
        <begin position="276"/>
        <end position="299"/>
    </location>
</feature>
<dbReference type="PROSITE" id="PS01124">
    <property type="entry name" value="HTH_ARAC_FAMILY_2"/>
    <property type="match status" value="1"/>
</dbReference>
<evidence type="ECO:0000313" key="7">
    <source>
        <dbReference type="Proteomes" id="UP000181980"/>
    </source>
</evidence>
<dbReference type="STRING" id="561176.SAMN04488561_1345"/>
<proteinExistence type="predicted"/>
<dbReference type="PROSITE" id="PS00041">
    <property type="entry name" value="HTH_ARAC_FAMILY_1"/>
    <property type="match status" value="1"/>
</dbReference>
<dbReference type="OrthoDB" id="2060755at2"/>
<dbReference type="InterPro" id="IPR020449">
    <property type="entry name" value="Tscrpt_reg_AraC-type_HTH"/>
</dbReference>
<keyword evidence="3" id="KW-0804">Transcription</keyword>
<protein>
    <submittedName>
        <fullName evidence="6">Transcriptional regulator, AraC family</fullName>
    </submittedName>
</protein>
<dbReference type="GO" id="GO:0043565">
    <property type="term" value="F:sequence-specific DNA binding"/>
    <property type="evidence" value="ECO:0007669"/>
    <property type="project" value="InterPro"/>
</dbReference>
<dbReference type="InterPro" id="IPR009057">
    <property type="entry name" value="Homeodomain-like_sf"/>
</dbReference>
<evidence type="ECO:0000256" key="1">
    <source>
        <dbReference type="ARBA" id="ARBA00023015"/>
    </source>
</evidence>
<dbReference type="PANTHER" id="PTHR46796">
    <property type="entry name" value="HTH-TYPE TRANSCRIPTIONAL ACTIVATOR RHAS-RELATED"/>
    <property type="match status" value="1"/>
</dbReference>
<dbReference type="AlphaFoldDB" id="A0A1H5IWX8"/>
<dbReference type="SMART" id="SM00342">
    <property type="entry name" value="HTH_ARAC"/>
    <property type="match status" value="1"/>
</dbReference>
<feature type="domain" description="HTH araC/xylS-type" evidence="5">
    <location>
        <begin position="185"/>
        <end position="283"/>
    </location>
</feature>
<evidence type="ECO:0000256" key="3">
    <source>
        <dbReference type="ARBA" id="ARBA00023163"/>
    </source>
</evidence>
<dbReference type="PRINTS" id="PR00032">
    <property type="entry name" value="HTHARAC"/>
</dbReference>
<accession>A0A1H5IWX8</accession>
<keyword evidence="2" id="KW-0238">DNA-binding</keyword>
<dbReference type="InterPro" id="IPR018062">
    <property type="entry name" value="HTH_AraC-typ_CS"/>
</dbReference>
<dbReference type="InterPro" id="IPR018060">
    <property type="entry name" value="HTH_AraC"/>
</dbReference>
<dbReference type="GO" id="GO:0003700">
    <property type="term" value="F:DNA-binding transcription factor activity"/>
    <property type="evidence" value="ECO:0007669"/>
    <property type="project" value="InterPro"/>
</dbReference>
<name>A0A1H5IWX8_9ACTN</name>
<reference evidence="7" key="1">
    <citation type="submission" date="2016-10" db="EMBL/GenBank/DDBJ databases">
        <authorList>
            <person name="Varghese N."/>
            <person name="Submissions S."/>
        </authorList>
    </citation>
    <scope>NUCLEOTIDE SEQUENCE [LARGE SCALE GENOMIC DNA]</scope>
    <source>
        <strain evidence="7">DSM 45237</strain>
    </source>
</reference>
<keyword evidence="7" id="KW-1185">Reference proteome</keyword>
<dbReference type="PANTHER" id="PTHR46796:SF6">
    <property type="entry name" value="ARAC SUBFAMILY"/>
    <property type="match status" value="1"/>
</dbReference>
<dbReference type="Proteomes" id="UP000181980">
    <property type="component" value="Unassembled WGS sequence"/>
</dbReference>
<dbReference type="Pfam" id="PF12833">
    <property type="entry name" value="HTH_18"/>
    <property type="match status" value="1"/>
</dbReference>
<gene>
    <name evidence="6" type="ORF">SAMN04488561_1345</name>
</gene>
<evidence type="ECO:0000256" key="2">
    <source>
        <dbReference type="ARBA" id="ARBA00023125"/>
    </source>
</evidence>
<evidence type="ECO:0000313" key="6">
    <source>
        <dbReference type="EMBL" id="SEE44557.1"/>
    </source>
</evidence>
<dbReference type="SUPFAM" id="SSF46689">
    <property type="entry name" value="Homeodomain-like"/>
    <property type="match status" value="2"/>
</dbReference>
<sequence>MDPGPRARRSELRWPGLRSVYCWHPPSGVVTVSAEQQIGVSFAEHHGVVTESDGRRDRFDIRPGDVFANGRSRVYWSEVTRTDELVEIYPDDALLRAAAGSSRTPEIEPLRGVRDAVVLATASILKRAHLGLTFVDDVRAGVLAHRLAEHVVGHYAGLAPSGRAATGRAAAGRAAAGRLDRVLLGRVADVVEARLGDTLTVEDLAAAATLSPFHFARAFKASTGLAPHEYVTSRRMERAKSLLLGSRLSVPEVAYAVGLSNVSHFRRVFRRHTGLLPSQLRTAGSDPPPPPGRLAGSAS</sequence>
<evidence type="ECO:0000259" key="5">
    <source>
        <dbReference type="PROSITE" id="PS01124"/>
    </source>
</evidence>
<dbReference type="RefSeq" id="WP_069114612.1">
    <property type="nucleotide sequence ID" value="NZ_FNUC01000003.1"/>
</dbReference>
<dbReference type="InterPro" id="IPR050204">
    <property type="entry name" value="AraC_XylS_family_regulators"/>
</dbReference>
<organism evidence="6 7">
    <name type="scientific">Jiangella alba</name>
    <dbReference type="NCBI Taxonomy" id="561176"/>
    <lineage>
        <taxon>Bacteria</taxon>
        <taxon>Bacillati</taxon>
        <taxon>Actinomycetota</taxon>
        <taxon>Actinomycetes</taxon>
        <taxon>Jiangellales</taxon>
        <taxon>Jiangellaceae</taxon>
        <taxon>Jiangella</taxon>
    </lineage>
</organism>
<evidence type="ECO:0000256" key="4">
    <source>
        <dbReference type="SAM" id="MobiDB-lite"/>
    </source>
</evidence>
<dbReference type="EMBL" id="FNUC01000003">
    <property type="protein sequence ID" value="SEE44557.1"/>
    <property type="molecule type" value="Genomic_DNA"/>
</dbReference>